<dbReference type="SUPFAM" id="SSF53335">
    <property type="entry name" value="S-adenosyl-L-methionine-dependent methyltransferases"/>
    <property type="match status" value="1"/>
</dbReference>
<organism evidence="6 7">
    <name type="scientific">Neonectria ditissima</name>
    <dbReference type="NCBI Taxonomy" id="78410"/>
    <lineage>
        <taxon>Eukaryota</taxon>
        <taxon>Fungi</taxon>
        <taxon>Dikarya</taxon>
        <taxon>Ascomycota</taxon>
        <taxon>Pezizomycotina</taxon>
        <taxon>Sordariomycetes</taxon>
        <taxon>Hypocreomycetidae</taxon>
        <taxon>Hypocreales</taxon>
        <taxon>Nectriaceae</taxon>
        <taxon>Neonectria</taxon>
    </lineage>
</organism>
<evidence type="ECO:0000256" key="2">
    <source>
        <dbReference type="ARBA" id="ARBA00022679"/>
    </source>
</evidence>
<dbReference type="InterPro" id="IPR036390">
    <property type="entry name" value="WH_DNA-bd_sf"/>
</dbReference>
<keyword evidence="1" id="KW-0489">Methyltransferase</keyword>
<dbReference type="Gene3D" id="1.10.10.10">
    <property type="entry name" value="Winged helix-like DNA-binding domain superfamily/Winged helix DNA-binding domain"/>
    <property type="match status" value="1"/>
</dbReference>
<dbReference type="InterPro" id="IPR012967">
    <property type="entry name" value="COMT_dimerisation"/>
</dbReference>
<dbReference type="PIRSF" id="PIRSF005739">
    <property type="entry name" value="O-mtase"/>
    <property type="match status" value="1"/>
</dbReference>
<dbReference type="PANTHER" id="PTHR43712">
    <property type="entry name" value="PUTATIVE (AFU_ORTHOLOGUE AFUA_4G14580)-RELATED"/>
    <property type="match status" value="1"/>
</dbReference>
<dbReference type="Pfam" id="PF08100">
    <property type="entry name" value="Dimerisation"/>
    <property type="match status" value="1"/>
</dbReference>
<sequence length="383" mass="42056">MASNASLRNAQLADKLESWAQQLTDIAAGVRKESETLSLSREDHAKLTTTANDILNTVKQPQERLMESMIVMAQLAALRLFIKWKVFEMIPSSGSISYEKIATELNAEQTLITRLSWMLVSTGVLGQVGTDQVAHTPASRLFVSSSPLSSLVESGFDNHLRALVFMPDYFDKYTLREPIGRRQTIHAFAAGNPDLTVWEHMHRDQPRMASFMASMVAMAKNLPVIGPYDFTWLLSKSEESKDRMLVVDVGGGQGHALEVILHATPGLPASRCVIEDLEDVVQSSKAVATGELAKAQFIAMDFHAEQPVKGKLELHCNRRREVMNNPPSPIASATDIFMATLGGKERTLENFQTIAAAAGLNIVETHRCKGSGIAVIECAKLQV</sequence>
<dbReference type="EMBL" id="LKCW01000113">
    <property type="protein sequence ID" value="KPM39218.1"/>
    <property type="molecule type" value="Genomic_DNA"/>
</dbReference>
<dbReference type="Proteomes" id="UP000050424">
    <property type="component" value="Unassembled WGS sequence"/>
</dbReference>
<gene>
    <name evidence="6" type="ORF">AK830_g7341</name>
</gene>
<evidence type="ECO:0000256" key="1">
    <source>
        <dbReference type="ARBA" id="ARBA00022603"/>
    </source>
</evidence>
<dbReference type="SUPFAM" id="SSF46785">
    <property type="entry name" value="Winged helix' DNA-binding domain"/>
    <property type="match status" value="1"/>
</dbReference>
<dbReference type="GO" id="GO:0032259">
    <property type="term" value="P:methylation"/>
    <property type="evidence" value="ECO:0007669"/>
    <property type="project" value="UniProtKB-KW"/>
</dbReference>
<dbReference type="Gene3D" id="3.40.50.150">
    <property type="entry name" value="Vaccinia Virus protein VP39"/>
    <property type="match status" value="2"/>
</dbReference>
<dbReference type="OrthoDB" id="1535081at2759"/>
<accession>A0A0P7AXB2</accession>
<evidence type="ECO:0000259" key="4">
    <source>
        <dbReference type="Pfam" id="PF00891"/>
    </source>
</evidence>
<dbReference type="GO" id="GO:0008171">
    <property type="term" value="F:O-methyltransferase activity"/>
    <property type="evidence" value="ECO:0007669"/>
    <property type="project" value="InterPro"/>
</dbReference>
<dbReference type="InterPro" id="IPR001077">
    <property type="entry name" value="COMT_C"/>
</dbReference>
<evidence type="ECO:0000313" key="6">
    <source>
        <dbReference type="EMBL" id="KPM39218.1"/>
    </source>
</evidence>
<protein>
    <submittedName>
        <fullName evidence="6">Uncharacterized protein</fullName>
    </submittedName>
</protein>
<dbReference type="AlphaFoldDB" id="A0A0P7AXB2"/>
<dbReference type="Pfam" id="PF00891">
    <property type="entry name" value="Methyltransf_2"/>
    <property type="match status" value="1"/>
</dbReference>
<evidence type="ECO:0000256" key="3">
    <source>
        <dbReference type="ARBA" id="ARBA00022691"/>
    </source>
</evidence>
<name>A0A0P7AXB2_9HYPO</name>
<dbReference type="STRING" id="78410.A0A0P7AXB2"/>
<feature type="domain" description="O-methyltransferase dimerisation" evidence="5">
    <location>
        <begin position="76"/>
        <end position="145"/>
    </location>
</feature>
<keyword evidence="3" id="KW-0949">S-adenosyl-L-methionine</keyword>
<keyword evidence="2" id="KW-0808">Transferase</keyword>
<proteinExistence type="predicted"/>
<reference evidence="6 7" key="1">
    <citation type="submission" date="2015-09" db="EMBL/GenBank/DDBJ databases">
        <title>Draft genome of a European isolate of the apple canker pathogen Neonectria ditissima.</title>
        <authorList>
            <person name="Gomez-Cortecero A."/>
            <person name="Harrison R.J."/>
            <person name="Armitage A.D."/>
        </authorList>
    </citation>
    <scope>NUCLEOTIDE SEQUENCE [LARGE SCALE GENOMIC DNA]</scope>
    <source>
        <strain evidence="6 7">R09/05</strain>
    </source>
</reference>
<dbReference type="InterPro" id="IPR029063">
    <property type="entry name" value="SAM-dependent_MTases_sf"/>
</dbReference>
<dbReference type="InterPro" id="IPR036388">
    <property type="entry name" value="WH-like_DNA-bd_sf"/>
</dbReference>
<comment type="caution">
    <text evidence="6">The sequence shown here is derived from an EMBL/GenBank/DDBJ whole genome shotgun (WGS) entry which is preliminary data.</text>
</comment>
<dbReference type="GO" id="GO:0046983">
    <property type="term" value="F:protein dimerization activity"/>
    <property type="evidence" value="ECO:0007669"/>
    <property type="project" value="InterPro"/>
</dbReference>
<keyword evidence="7" id="KW-1185">Reference proteome</keyword>
<dbReference type="InterPro" id="IPR016461">
    <property type="entry name" value="COMT-like"/>
</dbReference>
<feature type="domain" description="O-methyltransferase C-terminal" evidence="4">
    <location>
        <begin position="182"/>
        <end position="305"/>
    </location>
</feature>
<evidence type="ECO:0000313" key="7">
    <source>
        <dbReference type="Proteomes" id="UP000050424"/>
    </source>
</evidence>
<dbReference type="PANTHER" id="PTHR43712:SF16">
    <property type="entry name" value="O-METHYLTRANSFERASE ELCB"/>
    <property type="match status" value="1"/>
</dbReference>
<evidence type="ECO:0000259" key="5">
    <source>
        <dbReference type="Pfam" id="PF08100"/>
    </source>
</evidence>